<dbReference type="Gene3D" id="3.40.50.150">
    <property type="entry name" value="Vaccinia Virus protein VP39"/>
    <property type="match status" value="1"/>
</dbReference>
<reference evidence="1 2" key="1">
    <citation type="submission" date="2017-03" db="EMBL/GenBank/DDBJ databases">
        <authorList>
            <person name="Afonso C.L."/>
            <person name="Miller P.J."/>
            <person name="Scott M.A."/>
            <person name="Spackman E."/>
            <person name="Goraichik I."/>
            <person name="Dimitrov K.M."/>
            <person name="Suarez D.L."/>
            <person name="Swayne D.E."/>
        </authorList>
    </citation>
    <scope>NUCLEOTIDE SEQUENCE [LARGE SCALE GENOMIC DNA]</scope>
    <source>
        <strain evidence="1 2">CECT 7751</strain>
    </source>
</reference>
<evidence type="ECO:0000313" key="1">
    <source>
        <dbReference type="EMBL" id="SLN72523.1"/>
    </source>
</evidence>
<accession>A0A1X7A7X4</accession>
<dbReference type="SUPFAM" id="SSF53335">
    <property type="entry name" value="S-adenosyl-L-methionine-dependent methyltransferases"/>
    <property type="match status" value="1"/>
</dbReference>
<keyword evidence="2" id="KW-1185">Reference proteome</keyword>
<protein>
    <recommendedName>
        <fullName evidence="3">Class I SAM-dependent methyltransferase</fullName>
    </recommendedName>
</protein>
<dbReference type="AlphaFoldDB" id="A0A1X7A7X4"/>
<evidence type="ECO:0008006" key="3">
    <source>
        <dbReference type="Google" id="ProtNLM"/>
    </source>
</evidence>
<organism evidence="1 2">
    <name type="scientific">Pseudooceanicola marinus</name>
    <dbReference type="NCBI Taxonomy" id="396013"/>
    <lineage>
        <taxon>Bacteria</taxon>
        <taxon>Pseudomonadati</taxon>
        <taxon>Pseudomonadota</taxon>
        <taxon>Alphaproteobacteria</taxon>
        <taxon>Rhodobacterales</taxon>
        <taxon>Paracoccaceae</taxon>
        <taxon>Pseudooceanicola</taxon>
    </lineage>
</organism>
<evidence type="ECO:0000313" key="2">
    <source>
        <dbReference type="Proteomes" id="UP000193963"/>
    </source>
</evidence>
<name>A0A1X7A7X4_9RHOB</name>
<proteinExistence type="predicted"/>
<dbReference type="EMBL" id="FWFN01000010">
    <property type="protein sequence ID" value="SLN72523.1"/>
    <property type="molecule type" value="Genomic_DNA"/>
</dbReference>
<dbReference type="InterPro" id="IPR029063">
    <property type="entry name" value="SAM-dependent_MTases_sf"/>
</dbReference>
<dbReference type="Proteomes" id="UP000193963">
    <property type="component" value="Unassembled WGS sequence"/>
</dbReference>
<gene>
    <name evidence="1" type="ORF">PSM7751_03925</name>
</gene>
<sequence length="201" mass="22547">MSDLSPSDAPMTRPELTFPEAEAEAVRLAYGEAEVILEYGSGGSTVLAGDLGKRVTSVESDGAWAQMMRDWFADNPPKGAVEVIHADIGRTKEWGHPKDDRGWRRYAAYPLAVWERSEMPHPDLVLVDGRFRMGCVLATAFHISRPVTLLLDDYKHREQYHEIEDFVGQPTLIGRLAVFDINPMPVPATRLLDVIRMMTQP</sequence>